<evidence type="ECO:0000313" key="3">
    <source>
        <dbReference type="EMBL" id="EDT03765.1"/>
    </source>
</evidence>
<organism evidence="3 4">
    <name type="scientific">Burkholderia ambifaria IOP40-10</name>
    <dbReference type="NCBI Taxonomy" id="396596"/>
    <lineage>
        <taxon>Bacteria</taxon>
        <taxon>Pseudomonadati</taxon>
        <taxon>Pseudomonadota</taxon>
        <taxon>Betaproteobacteria</taxon>
        <taxon>Burkholderiales</taxon>
        <taxon>Burkholderiaceae</taxon>
        <taxon>Burkholderia</taxon>
        <taxon>Burkholderia cepacia complex</taxon>
    </lineage>
</organism>
<dbReference type="PROSITE" id="PS51278">
    <property type="entry name" value="GATASE_TYPE_2"/>
    <property type="match status" value="1"/>
</dbReference>
<dbReference type="SUPFAM" id="SSF56235">
    <property type="entry name" value="N-terminal nucleophile aminohydrolases (Ntn hydrolases)"/>
    <property type="match status" value="1"/>
</dbReference>
<accession>B1FF86</accession>
<reference evidence="3 4" key="1">
    <citation type="submission" date="2008-03" db="EMBL/GenBank/DDBJ databases">
        <title>Sequencing of the draft genome and assembly of Burkholderia ambifaria IOP40-10.</title>
        <authorList>
            <consortium name="US DOE Joint Genome Institute (JGI-PGF)"/>
            <person name="Copeland A."/>
            <person name="Lucas S."/>
            <person name="Lapidus A."/>
            <person name="Glavina del Rio T."/>
            <person name="Dalin E."/>
            <person name="Tice H."/>
            <person name="Bruce D."/>
            <person name="Goodwin L."/>
            <person name="Pitluck S."/>
            <person name="Larimer F."/>
            <person name="Land M.L."/>
            <person name="Hauser L."/>
            <person name="Tiedje J."/>
            <person name="Richardson P."/>
        </authorList>
    </citation>
    <scope>NUCLEOTIDE SEQUENCE [LARGE SCALE GENOMIC DNA]</scope>
    <source>
        <strain evidence="3 4">IOP40-10</strain>
    </source>
</reference>
<dbReference type="Proteomes" id="UP000005463">
    <property type="component" value="Unassembled WGS sequence"/>
</dbReference>
<dbReference type="Pfam" id="PF13230">
    <property type="entry name" value="GATase_4"/>
    <property type="match status" value="1"/>
</dbReference>
<dbReference type="EMBL" id="ABLC01000058">
    <property type="protein sequence ID" value="EDT03765.1"/>
    <property type="molecule type" value="Genomic_DNA"/>
</dbReference>
<gene>
    <name evidence="3" type="ORF">BamIOP4010DRAFT_2696</name>
</gene>
<proteinExistence type="predicted"/>
<dbReference type="GO" id="GO:0016740">
    <property type="term" value="F:transferase activity"/>
    <property type="evidence" value="ECO:0007669"/>
    <property type="project" value="UniProtKB-KW"/>
</dbReference>
<dbReference type="PATRIC" id="fig|396596.7.peg.5008"/>
<dbReference type="InterPro" id="IPR029055">
    <property type="entry name" value="Ntn_hydrolases_N"/>
</dbReference>
<sequence>MLQTTLYRGSPGWLPCFRPPPPSKMCQLLGMNCAAPTDVTFSFTGFAARGGLTDHHADGWGIAFFEDKACRLFIDQQASATSPLAEMVKRYPIKSKNTIAHIRKATQGHILLENSHPFMRELWGRHWIFAHNGDLQDYEPDLDGSVYHPVGTTDSEKAFCVLMQGLREAFPGAQPPLPELFERVGELTRGITDHGVFNFLMSNGQALFAHCSTRLHYLVRRWPFSTAHLVDEDLSIDFAKYTTPEDRVAVIATQPLTDNEIWTSFEPGELIMFQCGDVAARMQIPVPERVLEKLRNPALDASASAPCGGVIREALAAGAADDGDDPIDF</sequence>
<dbReference type="Gene3D" id="3.60.20.10">
    <property type="entry name" value="Glutamine Phosphoribosylpyrophosphate, subunit 1, domain 1"/>
    <property type="match status" value="1"/>
</dbReference>
<evidence type="ECO:0000259" key="2">
    <source>
        <dbReference type="PROSITE" id="PS51278"/>
    </source>
</evidence>
<dbReference type="CDD" id="cd01908">
    <property type="entry name" value="YafJ"/>
    <property type="match status" value="1"/>
</dbReference>
<dbReference type="InterPro" id="IPR026869">
    <property type="entry name" value="EgtC-like"/>
</dbReference>
<protein>
    <submittedName>
        <fullName evidence="3">Glutamine amidotransferase class-II</fullName>
    </submittedName>
</protein>
<comment type="caution">
    <text evidence="3">The sequence shown here is derived from an EMBL/GenBank/DDBJ whole genome shotgun (WGS) entry which is preliminary data.</text>
</comment>
<keyword evidence="3" id="KW-0808">Transferase</keyword>
<evidence type="ECO:0000313" key="4">
    <source>
        <dbReference type="Proteomes" id="UP000005463"/>
    </source>
</evidence>
<dbReference type="PANTHER" id="PTHR42824:SF1">
    <property type="entry name" value="GLUTAMINE AMIDOTRANSFERASE YAFJ-RELATED"/>
    <property type="match status" value="1"/>
</dbReference>
<dbReference type="InterPro" id="IPR017932">
    <property type="entry name" value="GATase_2_dom"/>
</dbReference>
<keyword evidence="1 3" id="KW-0315">Glutamine amidotransferase</keyword>
<evidence type="ECO:0000256" key="1">
    <source>
        <dbReference type="ARBA" id="ARBA00022962"/>
    </source>
</evidence>
<feature type="domain" description="Glutamine amidotransferase type-2" evidence="2">
    <location>
        <begin position="26"/>
        <end position="276"/>
    </location>
</feature>
<dbReference type="AlphaFoldDB" id="B1FF86"/>
<dbReference type="PANTHER" id="PTHR42824">
    <property type="entry name" value="GLUTAMINE AMIDOTRANSFERASE"/>
    <property type="match status" value="1"/>
</dbReference>
<name>B1FF86_9BURK</name>